<accession>A0A1Y1Y271</accession>
<keyword evidence="1" id="KW-1133">Transmembrane helix</keyword>
<keyword evidence="1" id="KW-0812">Transmembrane</keyword>
<keyword evidence="3" id="KW-1185">Reference proteome</keyword>
<dbReference type="EMBL" id="MCFE01000292">
    <property type="protein sequence ID" value="ORX92078.1"/>
    <property type="molecule type" value="Genomic_DNA"/>
</dbReference>
<evidence type="ECO:0000256" key="1">
    <source>
        <dbReference type="SAM" id="Phobius"/>
    </source>
</evidence>
<dbReference type="InParanoid" id="A0A1Y1Y271"/>
<dbReference type="AlphaFoldDB" id="A0A1Y1Y271"/>
<comment type="caution">
    <text evidence="2">The sequence shown here is derived from an EMBL/GenBank/DDBJ whole genome shotgun (WGS) entry which is preliminary data.</text>
</comment>
<feature type="transmembrane region" description="Helical" evidence="1">
    <location>
        <begin position="44"/>
        <end position="63"/>
    </location>
</feature>
<organism evidence="2 3">
    <name type="scientific">Basidiobolus meristosporus CBS 931.73</name>
    <dbReference type="NCBI Taxonomy" id="1314790"/>
    <lineage>
        <taxon>Eukaryota</taxon>
        <taxon>Fungi</taxon>
        <taxon>Fungi incertae sedis</taxon>
        <taxon>Zoopagomycota</taxon>
        <taxon>Entomophthoromycotina</taxon>
        <taxon>Basidiobolomycetes</taxon>
        <taxon>Basidiobolales</taxon>
        <taxon>Basidiobolaceae</taxon>
        <taxon>Basidiobolus</taxon>
    </lineage>
</organism>
<gene>
    <name evidence="2" type="ORF">K493DRAFT_303588</name>
</gene>
<feature type="transmembrane region" description="Helical" evidence="1">
    <location>
        <begin position="78"/>
        <end position="99"/>
    </location>
</feature>
<feature type="transmembrane region" description="Helical" evidence="1">
    <location>
        <begin position="421"/>
        <end position="446"/>
    </location>
</feature>
<name>A0A1Y1Y271_9FUNG</name>
<evidence type="ECO:0000313" key="3">
    <source>
        <dbReference type="Proteomes" id="UP000193498"/>
    </source>
</evidence>
<dbReference type="Proteomes" id="UP000193498">
    <property type="component" value="Unassembled WGS sequence"/>
</dbReference>
<proteinExistence type="predicted"/>
<keyword evidence="1" id="KW-0472">Membrane</keyword>
<reference evidence="2 3" key="1">
    <citation type="submission" date="2016-07" db="EMBL/GenBank/DDBJ databases">
        <title>Pervasive Adenine N6-methylation of Active Genes in Fungi.</title>
        <authorList>
            <consortium name="DOE Joint Genome Institute"/>
            <person name="Mondo S.J."/>
            <person name="Dannebaum R.O."/>
            <person name="Kuo R.C."/>
            <person name="Labutti K."/>
            <person name="Haridas S."/>
            <person name="Kuo A."/>
            <person name="Salamov A."/>
            <person name="Ahrendt S.R."/>
            <person name="Lipzen A."/>
            <person name="Sullivan W."/>
            <person name="Andreopoulos W.B."/>
            <person name="Clum A."/>
            <person name="Lindquist E."/>
            <person name="Daum C."/>
            <person name="Ramamoorthy G.K."/>
            <person name="Gryganskyi A."/>
            <person name="Culley D."/>
            <person name="Magnuson J.K."/>
            <person name="James T.Y."/>
            <person name="O'Malley M.A."/>
            <person name="Stajich J.E."/>
            <person name="Spatafora J.W."/>
            <person name="Visel A."/>
            <person name="Grigoriev I.V."/>
        </authorList>
    </citation>
    <scope>NUCLEOTIDE SEQUENCE [LARGE SCALE GENOMIC DNA]</scope>
    <source>
        <strain evidence="2 3">CBS 931.73</strain>
    </source>
</reference>
<protein>
    <submittedName>
        <fullName evidence="2">Uncharacterized protein</fullName>
    </submittedName>
</protein>
<sequence>MVYYTSCNVPGAGEGTIQAQCEVPFGMVTMDVAWASIASNLVSLIRPLMVMLATQAIWSIWWWRRYANSPVKQLHGNSWVVGTAMTHMPGIITATSSLWKMYKYKVPSLSLILWVFATGVALPLLGFTSGVYIQGETEVSYHYRWSKKIESNITASIKNRNALVTSFGEVSYSEKPFLSGDIFKEHSKRMSNAAIFPPKPVPAWWYTEIVPKLGSCNIAKGVVHSVRPKTNFTVSFGEDNAERVSETLTGECTILRSSIDFFFDDKFISNNSPLKLDSVIGIKEANLTGQRCSLSYTCGIEIRVTEGNIYTNTTNEIGWLIDSSSNTFNNLNEFVNHWQESIGIDDEKMRSWLNEQEWKYKIINILKQAASAKYLAYRSLGRNRSPSTILAETFNELLREAATKNFGEVELKIEGVVRKLMVSWVMGLCWLITMLLSGITIGISIFKSRHHKPVKDMLDSWELIDKTAITYQSPSQGESELALYRWPTIYNKE</sequence>
<feature type="transmembrane region" description="Helical" evidence="1">
    <location>
        <begin position="111"/>
        <end position="133"/>
    </location>
</feature>
<evidence type="ECO:0000313" key="2">
    <source>
        <dbReference type="EMBL" id="ORX92078.1"/>
    </source>
</evidence>